<protein>
    <submittedName>
        <fullName evidence="2">DUF6415 family natural product biosynthesis protein</fullName>
    </submittedName>
</protein>
<dbReference type="RefSeq" id="WP_390314188.1">
    <property type="nucleotide sequence ID" value="NZ_JBHSPB010000002.1"/>
</dbReference>
<feature type="region of interest" description="Disordered" evidence="1">
    <location>
        <begin position="136"/>
        <end position="156"/>
    </location>
</feature>
<dbReference type="EMBL" id="JBHSPB010000002">
    <property type="protein sequence ID" value="MFC5719182.1"/>
    <property type="molecule type" value="Genomic_DNA"/>
</dbReference>
<keyword evidence="3" id="KW-1185">Reference proteome</keyword>
<proteinExistence type="predicted"/>
<evidence type="ECO:0000313" key="3">
    <source>
        <dbReference type="Proteomes" id="UP001596083"/>
    </source>
</evidence>
<evidence type="ECO:0000256" key="1">
    <source>
        <dbReference type="SAM" id="MobiDB-lite"/>
    </source>
</evidence>
<evidence type="ECO:0000313" key="2">
    <source>
        <dbReference type="EMBL" id="MFC5719182.1"/>
    </source>
</evidence>
<dbReference type="Proteomes" id="UP001596083">
    <property type="component" value="Unassembled WGS sequence"/>
</dbReference>
<accession>A0ABW0YUM1</accession>
<comment type="caution">
    <text evidence="2">The sequence shown here is derived from an EMBL/GenBank/DDBJ whole genome shotgun (WGS) entry which is preliminary data.</text>
</comment>
<name>A0ABW0YUM1_9ACTN</name>
<dbReference type="InterPro" id="IPR046300">
    <property type="entry name" value="DUF6415"/>
</dbReference>
<reference evidence="3" key="1">
    <citation type="journal article" date="2019" name="Int. J. Syst. Evol. Microbiol.">
        <title>The Global Catalogue of Microorganisms (GCM) 10K type strain sequencing project: providing services to taxonomists for standard genome sequencing and annotation.</title>
        <authorList>
            <consortium name="The Broad Institute Genomics Platform"/>
            <consortium name="The Broad Institute Genome Sequencing Center for Infectious Disease"/>
            <person name="Wu L."/>
            <person name="Ma J."/>
        </authorList>
    </citation>
    <scope>NUCLEOTIDE SEQUENCE [LARGE SCALE GENOMIC DNA]</scope>
    <source>
        <strain evidence="3">CGMCC 4.7304</strain>
    </source>
</reference>
<gene>
    <name evidence="2" type="ORF">ACFP1Z_03150</name>
</gene>
<sequence>MPPVFPGTAMTFGGALIPSPDSPITEAEHGALEGMRTILEARPSPPAESLHDMIKHLRRCIRRTTPALKVLAAALPEHDPRREPARAVADEAFFQAGQEDGAGNGLLSARDYCLALYEAMQDVRHHYSLLMHPRAEHDAQHGRASGQEPGARPPTG</sequence>
<organism evidence="2 3">
    <name type="scientific">Streptomyces gamaensis</name>
    <dbReference type="NCBI Taxonomy" id="1763542"/>
    <lineage>
        <taxon>Bacteria</taxon>
        <taxon>Bacillati</taxon>
        <taxon>Actinomycetota</taxon>
        <taxon>Actinomycetes</taxon>
        <taxon>Kitasatosporales</taxon>
        <taxon>Streptomycetaceae</taxon>
        <taxon>Streptomyces</taxon>
    </lineage>
</organism>
<dbReference type="Pfam" id="PF19979">
    <property type="entry name" value="DUF6415"/>
    <property type="match status" value="1"/>
</dbReference>